<feature type="domain" description="DH" evidence="8">
    <location>
        <begin position="171"/>
        <end position="357"/>
    </location>
</feature>
<dbReference type="PANTHER" id="PTHR23113">
    <property type="entry name" value="GUANINE NUCLEOTIDE EXCHANGE FACTOR"/>
    <property type="match status" value="1"/>
</dbReference>
<organism evidence="10 11">
    <name type="scientific">Mus spicilegus</name>
    <name type="common">Mound-building mouse</name>
    <dbReference type="NCBI Taxonomy" id="10103"/>
    <lineage>
        <taxon>Eukaryota</taxon>
        <taxon>Metazoa</taxon>
        <taxon>Chordata</taxon>
        <taxon>Craniata</taxon>
        <taxon>Vertebrata</taxon>
        <taxon>Euteleostomi</taxon>
        <taxon>Mammalia</taxon>
        <taxon>Eutheria</taxon>
        <taxon>Euarchontoglires</taxon>
        <taxon>Glires</taxon>
        <taxon>Rodentia</taxon>
        <taxon>Myomorpha</taxon>
        <taxon>Muroidea</taxon>
        <taxon>Muridae</taxon>
        <taxon>Murinae</taxon>
        <taxon>Mus</taxon>
        <taxon>Mus</taxon>
    </lineage>
</organism>
<feature type="region of interest" description="Disordered" evidence="5">
    <location>
        <begin position="681"/>
        <end position="709"/>
    </location>
</feature>
<feature type="domain" description="PH" evidence="6">
    <location>
        <begin position="398"/>
        <end position="512"/>
    </location>
</feature>
<dbReference type="Ensembl" id="ENSMSIT00000046671.1">
    <property type="protein sequence ID" value="ENSMSIP00000037009.1"/>
    <property type="gene ID" value="ENSMSIG00000029126.1"/>
</dbReference>
<dbReference type="InterPro" id="IPR011993">
    <property type="entry name" value="PH-like_dom_sf"/>
</dbReference>
<reference evidence="10" key="1">
    <citation type="submission" date="2025-08" db="UniProtKB">
        <authorList>
            <consortium name="Ensembl"/>
        </authorList>
    </citation>
    <scope>IDENTIFICATION</scope>
</reference>
<feature type="domain" description="N-terminal Ras-GEF" evidence="9">
    <location>
        <begin position="559"/>
        <end position="679"/>
    </location>
</feature>
<dbReference type="PROSITE" id="PS50009">
    <property type="entry name" value="RASGEF_CAT"/>
    <property type="match status" value="1"/>
</dbReference>
<dbReference type="CDD" id="cd00155">
    <property type="entry name" value="RasGEF"/>
    <property type="match status" value="1"/>
</dbReference>
<dbReference type="SMART" id="SM00325">
    <property type="entry name" value="RhoGEF"/>
    <property type="match status" value="1"/>
</dbReference>
<feature type="coiled-coil region" evidence="4">
    <location>
        <begin position="89"/>
        <end position="116"/>
    </location>
</feature>
<protein>
    <submittedName>
        <fullName evidence="10">RAS protein-specific guanine nucleotide-releasing factor 2</fullName>
    </submittedName>
</protein>
<dbReference type="FunFam" id="1.20.900.10:FF:000005">
    <property type="entry name" value="Ras-specific guanine nucleotide-releasing factor 1 isoform 2"/>
    <property type="match status" value="1"/>
</dbReference>
<evidence type="ECO:0000259" key="8">
    <source>
        <dbReference type="PROSITE" id="PS50010"/>
    </source>
</evidence>
<keyword evidence="1 3" id="KW-0344">Guanine-nucleotide releasing factor</keyword>
<dbReference type="InterPro" id="IPR019804">
    <property type="entry name" value="Ras_G-nucl-exch_fac_CS"/>
</dbReference>
<evidence type="ECO:0000256" key="1">
    <source>
        <dbReference type="ARBA" id="ARBA00022658"/>
    </source>
</evidence>
<dbReference type="SUPFAM" id="SSF50729">
    <property type="entry name" value="PH domain-like"/>
    <property type="match status" value="1"/>
</dbReference>
<dbReference type="Gene3D" id="1.20.900.10">
    <property type="entry name" value="Dbl homology (DH) domain"/>
    <property type="match status" value="1"/>
</dbReference>
<dbReference type="InterPro" id="IPR000651">
    <property type="entry name" value="Ras-like_Gua-exchang_fac_N"/>
</dbReference>
<dbReference type="Pfam" id="PF00617">
    <property type="entry name" value="RasGEF"/>
    <property type="match status" value="1"/>
</dbReference>
<evidence type="ECO:0000313" key="11">
    <source>
        <dbReference type="Proteomes" id="UP000694415"/>
    </source>
</evidence>
<dbReference type="FunFam" id="1.20.870.10:FF:000006">
    <property type="entry name" value="ras-specific guanine nucleotide-releasing factor 1 isoform X1"/>
    <property type="match status" value="1"/>
</dbReference>
<dbReference type="GO" id="GO:0007265">
    <property type="term" value="P:Ras protein signal transduction"/>
    <property type="evidence" value="ECO:0007669"/>
    <property type="project" value="TreeGrafter"/>
</dbReference>
<keyword evidence="2" id="KW-0677">Repeat</keyword>
<dbReference type="FunFam" id="1.20.870.10:FF:000004">
    <property type="entry name" value="Ras-specific guanine nucleotide-releasing factor 1 isoform 2"/>
    <property type="match status" value="1"/>
</dbReference>
<dbReference type="InterPro" id="IPR001849">
    <property type="entry name" value="PH_domain"/>
</dbReference>
<dbReference type="InterPro" id="IPR036964">
    <property type="entry name" value="RASGEF_cat_dom_sf"/>
</dbReference>
<evidence type="ECO:0000256" key="3">
    <source>
        <dbReference type="PROSITE-ProRule" id="PRU00168"/>
    </source>
</evidence>
<dbReference type="FunFam" id="1.10.840.10:FF:000004">
    <property type="entry name" value="ras-specific guanine nucleotide-releasing factor 2 isoform X1"/>
    <property type="match status" value="1"/>
</dbReference>
<dbReference type="SMART" id="SM00147">
    <property type="entry name" value="RasGEF"/>
    <property type="match status" value="1"/>
</dbReference>
<dbReference type="Gene3D" id="2.30.29.30">
    <property type="entry name" value="Pleckstrin-homology domain (PH domain)/Phosphotyrosine-binding domain (PTB)"/>
    <property type="match status" value="1"/>
</dbReference>
<dbReference type="PROSITE" id="PS00720">
    <property type="entry name" value="RASGEF"/>
    <property type="match status" value="1"/>
</dbReference>
<dbReference type="PROSITE" id="PS50096">
    <property type="entry name" value="IQ"/>
    <property type="match status" value="1"/>
</dbReference>
<evidence type="ECO:0000256" key="4">
    <source>
        <dbReference type="SAM" id="Coils"/>
    </source>
</evidence>
<dbReference type="Proteomes" id="UP000694415">
    <property type="component" value="Unplaced"/>
</dbReference>
<dbReference type="GeneTree" id="ENSGT00940000155679"/>
<dbReference type="Pfam" id="PF00618">
    <property type="entry name" value="RasGEF_N"/>
    <property type="match status" value="1"/>
</dbReference>
<dbReference type="CDD" id="cd00160">
    <property type="entry name" value="RhoGEF"/>
    <property type="match status" value="1"/>
</dbReference>
<dbReference type="InterPro" id="IPR008937">
    <property type="entry name" value="Ras-like_GEF"/>
</dbReference>
<sequence length="1098" mass="124662">GAVHSQASGSPLSKPQGMVGKIGVTVFCGLTSEVPPTALLHCTINELLSAAECAVSCITVHSSLRGTREVLMQKYIHLVQIVETEKIATNQLRHQLEDQDTEIERLKSEIVALNKTKERMRPYHVHQEEEDPDIKKIKKVQSFMRGWLCRRKWKTIVQDYICSPHAESMRKRNQIVFTMVEAETEYVHQLYILVNGFLRPLRMAASSKKPPINHDDVSSIFLNSETIMFLHEIFHQGLKARLANWPTLVLADLFDILLPMLNIYQEFVRNHQYSLQVLANCKQNRDFDKLLKQYEANPACEGRMLETFLTYPMFQIPRYIITLHELLAHTPHEHVERKSLEFAKSKLEELSRVMHDEVSDTENIRKNLAIERMIVEGCDILLDTSQTFIRQGSLIQVPSVERGKLSKVRLGSLSLKKEGERQCFLFTKHFLICTRSSGGKLHLLKTGGVLSLIQCTLIEEPDGTKGSGHMFGHLDFKIVVEPPDAASFTVVLLAPSRQEKAAWMSDISQCVDNIRCNGLMTIVFEENSKVTVPHMIKSDARLHKDDTDICFSKTLNSCKVPQIRYASVERLLERLTDLRFLSIDFLNTFLHTYRIFTTATVVLAKLSDIYKRPFTSIPVRSLELFFATSQNNREHLVDGKSPRLCRKFSSPPPLAVSRTSSPVRARKLSLTSSLNSRIGALDLTNSSSSSSPTTTTHSPAASPPPHTGKVPLDLSKGSLCYRANAHCSVSPASAFAIATAAAGHGSPPGDVCFFSFKGFNNERTCDKEFIIRRTATNRVLNVLRHWVSKHAQDFELNNELKMNVLNLLEEVLRDPDLLPQERKATANILRALSQDDQDDIHLKLEDIIQMTDCPKAECFETLSAMELAEQITLLDHIVFRSIPYEEFLGQGWMKLDKNERTPYIMKTSQHFNEMSNLVASQIMNYADISSRANAIEKWVAVADICRCLHNYNGVLEITSALNRSAIYRLKKTWAKVSKQTKALMDKLQKTVSSEGRFKNLRETLKNCNPPAVPYLGMYLTDLAFIEEGTPNFTEEGLVNFSKMRMISHIIREIRQFQQTAYRIDQQPKVIQYLLDKALVIDEDSLYELSLKIEPRLPA</sequence>
<evidence type="ECO:0000256" key="2">
    <source>
        <dbReference type="ARBA" id="ARBA00022737"/>
    </source>
</evidence>
<evidence type="ECO:0000259" key="6">
    <source>
        <dbReference type="PROSITE" id="PS50003"/>
    </source>
</evidence>
<dbReference type="SMART" id="SM00233">
    <property type="entry name" value="PH"/>
    <property type="match status" value="1"/>
</dbReference>
<evidence type="ECO:0000259" key="7">
    <source>
        <dbReference type="PROSITE" id="PS50009"/>
    </source>
</evidence>
<dbReference type="PROSITE" id="PS50003">
    <property type="entry name" value="PH_DOMAIN"/>
    <property type="match status" value="1"/>
</dbReference>
<accession>A0A8C6IHP7</accession>
<feature type="domain" description="Ras-GEF" evidence="7">
    <location>
        <begin position="863"/>
        <end position="1095"/>
    </location>
</feature>
<proteinExistence type="predicted"/>
<dbReference type="InterPro" id="IPR023578">
    <property type="entry name" value="Ras_GEF_dom_sf"/>
</dbReference>
<dbReference type="Gene3D" id="1.10.840.10">
    <property type="entry name" value="Ras guanine-nucleotide exchange factors catalytic domain"/>
    <property type="match status" value="1"/>
</dbReference>
<dbReference type="SUPFAM" id="SSF48366">
    <property type="entry name" value="Ras GEF"/>
    <property type="match status" value="1"/>
</dbReference>
<dbReference type="PANTHER" id="PTHR23113:SF187">
    <property type="entry name" value="RAS-SPECIFIC GUANINE NUCLEOTIDE-RELEASING FACTOR 2"/>
    <property type="match status" value="1"/>
</dbReference>
<reference evidence="10" key="2">
    <citation type="submission" date="2025-09" db="UniProtKB">
        <authorList>
            <consortium name="Ensembl"/>
        </authorList>
    </citation>
    <scope>IDENTIFICATION</scope>
</reference>
<keyword evidence="4" id="KW-0175">Coiled coil</keyword>
<evidence type="ECO:0000313" key="10">
    <source>
        <dbReference type="Ensembl" id="ENSMSIP00000037009.1"/>
    </source>
</evidence>
<dbReference type="SUPFAM" id="SSF48065">
    <property type="entry name" value="DBL homology domain (DH-domain)"/>
    <property type="match status" value="1"/>
</dbReference>
<dbReference type="GO" id="GO:0005085">
    <property type="term" value="F:guanyl-nucleotide exchange factor activity"/>
    <property type="evidence" value="ECO:0007669"/>
    <property type="project" value="UniProtKB-KW"/>
</dbReference>
<dbReference type="Pfam" id="PF00621">
    <property type="entry name" value="RhoGEF"/>
    <property type="match status" value="1"/>
</dbReference>
<evidence type="ECO:0000259" key="9">
    <source>
        <dbReference type="PROSITE" id="PS50212"/>
    </source>
</evidence>
<dbReference type="PROSITE" id="PS50010">
    <property type="entry name" value="DH_2"/>
    <property type="match status" value="1"/>
</dbReference>
<dbReference type="FunFam" id="2.30.29.30:FF:000117">
    <property type="entry name" value="ras-specific guanine nucleotide-releasing factor 1 isoform X2"/>
    <property type="match status" value="1"/>
</dbReference>
<dbReference type="InterPro" id="IPR035899">
    <property type="entry name" value="DBL_dom_sf"/>
</dbReference>
<dbReference type="Gene3D" id="1.20.870.10">
    <property type="entry name" value="Son of sevenless (SoS) protein Chain: S domain 1"/>
    <property type="match status" value="2"/>
</dbReference>
<dbReference type="InterPro" id="IPR001895">
    <property type="entry name" value="RASGEF_cat_dom"/>
</dbReference>
<keyword evidence="11" id="KW-1185">Reference proteome</keyword>
<dbReference type="PROSITE" id="PS50212">
    <property type="entry name" value="RASGEF_NTER"/>
    <property type="match status" value="1"/>
</dbReference>
<dbReference type="SMART" id="SM00229">
    <property type="entry name" value="RasGEFN"/>
    <property type="match status" value="2"/>
</dbReference>
<name>A0A8C6IHP7_MUSSI</name>
<evidence type="ECO:0000256" key="5">
    <source>
        <dbReference type="SAM" id="MobiDB-lite"/>
    </source>
</evidence>
<feature type="compositionally biased region" description="Low complexity" evidence="5">
    <location>
        <begin position="686"/>
        <end position="700"/>
    </location>
</feature>
<dbReference type="GO" id="GO:0005886">
    <property type="term" value="C:plasma membrane"/>
    <property type="evidence" value="ECO:0007669"/>
    <property type="project" value="TreeGrafter"/>
</dbReference>
<dbReference type="AlphaFoldDB" id="A0A8C6IHP7"/>
<dbReference type="InterPro" id="IPR000219">
    <property type="entry name" value="DH_dom"/>
</dbReference>